<proteinExistence type="predicted"/>
<evidence type="ECO:0000313" key="1">
    <source>
        <dbReference type="EMBL" id="AKJ19737.1"/>
    </source>
</evidence>
<sequence>MIQQHTGVMATRILLPDALKTTATILITEGSVSMKNLTEQVSPIELQKGDRVEAYGALMEVMHIVESGCDVPGGVRVAACVSRVIGDTTGTIPRGWLETPEQMSERGATWAAELPAGLYWNIQGNAHARVSRVTN</sequence>
<dbReference type="EMBL" id="KP899803">
    <property type="protein sequence ID" value="AKJ19737.1"/>
    <property type="molecule type" value="Genomic_DNA"/>
</dbReference>
<keyword evidence="1" id="KW-0614">Plasmid</keyword>
<dbReference type="RefSeq" id="WP_226908548.1">
    <property type="nucleotide sequence ID" value="NZ_KP899803.1"/>
</dbReference>
<geneLocation type="plasmid" evidence="1">
    <name>p8025</name>
</geneLocation>
<reference evidence="1" key="1">
    <citation type="submission" date="2015-03" db="EMBL/GenBank/DDBJ databases">
        <title>Complete genome sequences of four Salmonella Typhimurium IncHI1 plasmids and their characteristics.</title>
        <authorList>
            <person name="Kubasova T."/>
            <person name="Matiasovicova J."/>
            <person name="Cejkova D."/>
            <person name="Sekelova Z."/>
            <person name="Polansky O."/>
            <person name="Medvecky M."/>
            <person name="Rychlik I."/>
            <person name="Juricova H."/>
        </authorList>
    </citation>
    <scope>NUCLEOTIDE SEQUENCE</scope>
    <source>
        <strain evidence="1">8025</strain>
        <plasmid evidence="1">p8025</plasmid>
    </source>
</reference>
<protein>
    <submittedName>
        <fullName evidence="1">Uncharacterized protein</fullName>
    </submittedName>
</protein>
<dbReference type="AlphaFoldDB" id="A0A0G3B4J9"/>
<organism evidence="1">
    <name type="scientific">Salmonella typhimurium</name>
    <dbReference type="NCBI Taxonomy" id="90371"/>
    <lineage>
        <taxon>Bacteria</taxon>
        <taxon>Pseudomonadati</taxon>
        <taxon>Pseudomonadota</taxon>
        <taxon>Gammaproteobacteria</taxon>
        <taxon>Enterobacterales</taxon>
        <taxon>Enterobacteriaceae</taxon>
        <taxon>Salmonella</taxon>
    </lineage>
</organism>
<accession>A0A0G3B4J9</accession>
<name>A0A0G3B4J9_SALTM</name>